<name>X0ZYX4_9ZZZZ</name>
<dbReference type="AlphaFoldDB" id="X0ZYX4"/>
<reference evidence="1" key="1">
    <citation type="journal article" date="2014" name="Front. Microbiol.">
        <title>High frequency of phylogenetically diverse reductive dehalogenase-homologous genes in deep subseafloor sedimentary metagenomes.</title>
        <authorList>
            <person name="Kawai M."/>
            <person name="Futagami T."/>
            <person name="Toyoda A."/>
            <person name="Takaki Y."/>
            <person name="Nishi S."/>
            <person name="Hori S."/>
            <person name="Arai W."/>
            <person name="Tsubouchi T."/>
            <person name="Morono Y."/>
            <person name="Uchiyama I."/>
            <person name="Ito T."/>
            <person name="Fujiyama A."/>
            <person name="Inagaki F."/>
            <person name="Takami H."/>
        </authorList>
    </citation>
    <scope>NUCLEOTIDE SEQUENCE</scope>
    <source>
        <strain evidence="1">Expedition CK06-06</strain>
    </source>
</reference>
<sequence>MKKMILILFVIFFLTTPVSVQAVDRIEAWVMAQDFVQSSLKAPSTAKFSGNPWRIQGGKCIDFKDGSYYIQAYVNVYWIFNGLER</sequence>
<evidence type="ECO:0000313" key="1">
    <source>
        <dbReference type="EMBL" id="GAG75045.1"/>
    </source>
</evidence>
<accession>X0ZYX4</accession>
<gene>
    <name evidence="1" type="ORF">S01H4_30555</name>
</gene>
<dbReference type="EMBL" id="BART01015785">
    <property type="protein sequence ID" value="GAG75045.1"/>
    <property type="molecule type" value="Genomic_DNA"/>
</dbReference>
<proteinExistence type="predicted"/>
<protein>
    <submittedName>
        <fullName evidence="1">Uncharacterized protein</fullName>
    </submittedName>
</protein>
<organism evidence="1">
    <name type="scientific">marine sediment metagenome</name>
    <dbReference type="NCBI Taxonomy" id="412755"/>
    <lineage>
        <taxon>unclassified sequences</taxon>
        <taxon>metagenomes</taxon>
        <taxon>ecological metagenomes</taxon>
    </lineage>
</organism>
<comment type="caution">
    <text evidence="1">The sequence shown here is derived from an EMBL/GenBank/DDBJ whole genome shotgun (WGS) entry which is preliminary data.</text>
</comment>